<dbReference type="GO" id="GO:0005886">
    <property type="term" value="C:plasma membrane"/>
    <property type="evidence" value="ECO:0007669"/>
    <property type="project" value="TreeGrafter"/>
</dbReference>
<dbReference type="GeneTree" id="ENSGT00940000164625"/>
<dbReference type="GO" id="GO:0002376">
    <property type="term" value="P:immune system process"/>
    <property type="evidence" value="ECO:0007669"/>
    <property type="project" value="UniProtKB-KW"/>
</dbReference>
<dbReference type="PANTHER" id="PTHR23268">
    <property type="entry name" value="T-CELL RECEPTOR BETA CHAIN"/>
    <property type="match status" value="1"/>
</dbReference>
<keyword evidence="1" id="KW-0732">Signal</keyword>
<sequence length="276" mass="31498">YVCRILCCVSESVLISQWPRYIYSTAGDHAEINCYQNDTDYDYVYWYRQLRGGEIQLIVYLVAGTTNFEADFNSGFKAAQSQKKQWSLSIPSIQKKDEAVYLCAASLTVSQPAYFGGGTKLTVLEHDVAYPTVKVFYPSGEECRDYYRTKKRTLLCVASDFYPDHVSVSWKRNGREITNGVATDPAAKKDGEKYKISSRLKIPLEDWVDPNNEYTCIVKFYNGTHHLPYSDTITGLVTQNAKVSYTVLIVKSCVYGAFVCFLVWKLQVCPKHPCWF</sequence>
<dbReference type="GO" id="GO:0007166">
    <property type="term" value="P:cell surface receptor signaling pathway"/>
    <property type="evidence" value="ECO:0007669"/>
    <property type="project" value="TreeGrafter"/>
</dbReference>
<name>A0A3Q2D654_CYPVA</name>
<dbReference type="InterPro" id="IPR003599">
    <property type="entry name" value="Ig_sub"/>
</dbReference>
<feature type="domain" description="Ig-like" evidence="4">
    <location>
        <begin position="131"/>
        <end position="234"/>
    </location>
</feature>
<dbReference type="Pfam" id="PF07654">
    <property type="entry name" value="C1-set"/>
    <property type="match status" value="1"/>
</dbReference>
<keyword evidence="3" id="KW-1015">Disulfide bond</keyword>
<evidence type="ECO:0000256" key="3">
    <source>
        <dbReference type="ARBA" id="ARBA00023157"/>
    </source>
</evidence>
<dbReference type="Proteomes" id="UP000265020">
    <property type="component" value="Unassembled WGS sequence"/>
</dbReference>
<dbReference type="FunFam" id="2.60.40.10:FF:000283">
    <property type="entry name" value="Immunoglobulin kappa constant"/>
    <property type="match status" value="1"/>
</dbReference>
<dbReference type="Ensembl" id="ENSCVAT00000021627.1">
    <property type="protein sequence ID" value="ENSCVAP00000013937.1"/>
    <property type="gene ID" value="ENSCVAG00000016509.1"/>
</dbReference>
<accession>A0A3Q2D654</accession>
<protein>
    <recommendedName>
        <fullName evidence="4">Ig-like domain-containing protein</fullName>
    </recommendedName>
</protein>
<dbReference type="InterPro" id="IPR003597">
    <property type="entry name" value="Ig_C1-set"/>
</dbReference>
<dbReference type="InterPro" id="IPR013106">
    <property type="entry name" value="Ig_V-set"/>
</dbReference>
<dbReference type="InterPro" id="IPR007110">
    <property type="entry name" value="Ig-like_dom"/>
</dbReference>
<dbReference type="SMART" id="SM00409">
    <property type="entry name" value="IG"/>
    <property type="match status" value="1"/>
</dbReference>
<evidence type="ECO:0000313" key="5">
    <source>
        <dbReference type="Ensembl" id="ENSCVAP00000013937.1"/>
    </source>
</evidence>
<dbReference type="SMART" id="SM00407">
    <property type="entry name" value="IGc1"/>
    <property type="match status" value="1"/>
</dbReference>
<evidence type="ECO:0000256" key="1">
    <source>
        <dbReference type="ARBA" id="ARBA00022729"/>
    </source>
</evidence>
<keyword evidence="2" id="KW-0391">Immunity</keyword>
<dbReference type="InterPro" id="IPR050413">
    <property type="entry name" value="TCR_beta_variable"/>
</dbReference>
<dbReference type="Gene3D" id="2.60.40.10">
    <property type="entry name" value="Immunoglobulins"/>
    <property type="match status" value="2"/>
</dbReference>
<dbReference type="SUPFAM" id="SSF48726">
    <property type="entry name" value="Immunoglobulin"/>
    <property type="match status" value="2"/>
</dbReference>
<evidence type="ECO:0000313" key="6">
    <source>
        <dbReference type="Proteomes" id="UP000265020"/>
    </source>
</evidence>
<dbReference type="InterPro" id="IPR013783">
    <property type="entry name" value="Ig-like_fold"/>
</dbReference>
<keyword evidence="6" id="KW-1185">Reference proteome</keyword>
<proteinExistence type="predicted"/>
<dbReference type="Pfam" id="PF07686">
    <property type="entry name" value="V-set"/>
    <property type="match status" value="1"/>
</dbReference>
<feature type="domain" description="Ig-like" evidence="4">
    <location>
        <begin position="11"/>
        <end position="106"/>
    </location>
</feature>
<dbReference type="PROSITE" id="PS50835">
    <property type="entry name" value="IG_LIKE"/>
    <property type="match status" value="2"/>
</dbReference>
<dbReference type="OMA" id="IEAPFKN"/>
<reference evidence="5" key="2">
    <citation type="submission" date="2025-09" db="UniProtKB">
        <authorList>
            <consortium name="Ensembl"/>
        </authorList>
    </citation>
    <scope>IDENTIFICATION</scope>
</reference>
<reference evidence="5" key="1">
    <citation type="submission" date="2025-08" db="UniProtKB">
        <authorList>
            <consortium name="Ensembl"/>
        </authorList>
    </citation>
    <scope>IDENTIFICATION</scope>
</reference>
<dbReference type="InterPro" id="IPR036179">
    <property type="entry name" value="Ig-like_dom_sf"/>
</dbReference>
<evidence type="ECO:0000256" key="2">
    <source>
        <dbReference type="ARBA" id="ARBA00022859"/>
    </source>
</evidence>
<evidence type="ECO:0000259" key="4">
    <source>
        <dbReference type="PROSITE" id="PS50835"/>
    </source>
</evidence>
<organism evidence="5 6">
    <name type="scientific">Cyprinodon variegatus</name>
    <name type="common">Sheepshead minnow</name>
    <dbReference type="NCBI Taxonomy" id="28743"/>
    <lineage>
        <taxon>Eukaryota</taxon>
        <taxon>Metazoa</taxon>
        <taxon>Chordata</taxon>
        <taxon>Craniata</taxon>
        <taxon>Vertebrata</taxon>
        <taxon>Euteleostomi</taxon>
        <taxon>Actinopterygii</taxon>
        <taxon>Neopterygii</taxon>
        <taxon>Teleostei</taxon>
        <taxon>Neoteleostei</taxon>
        <taxon>Acanthomorphata</taxon>
        <taxon>Ovalentaria</taxon>
        <taxon>Atherinomorphae</taxon>
        <taxon>Cyprinodontiformes</taxon>
        <taxon>Cyprinodontidae</taxon>
        <taxon>Cyprinodon</taxon>
    </lineage>
</organism>
<dbReference type="AlphaFoldDB" id="A0A3Q2D654"/>
<dbReference type="STRING" id="28743.ENSCVAP00000013937"/>
<dbReference type="PANTHER" id="PTHR23268:SF117">
    <property type="entry name" value="T CELL RECEPTOR BETA VARIABLE 29-1"/>
    <property type="match status" value="1"/>
</dbReference>